<evidence type="ECO:0000256" key="1">
    <source>
        <dbReference type="ARBA" id="ARBA00022737"/>
    </source>
</evidence>
<evidence type="ECO:0000259" key="3">
    <source>
        <dbReference type="SMART" id="SM01088"/>
    </source>
</evidence>
<keyword evidence="4" id="KW-1185">Reference proteome</keyword>
<dbReference type="Pfam" id="PF01484">
    <property type="entry name" value="Col_cuticle_N"/>
    <property type="match status" value="1"/>
</dbReference>
<dbReference type="AlphaFoldDB" id="A0A1I7Z5L7"/>
<evidence type="ECO:0000256" key="2">
    <source>
        <dbReference type="SAM" id="MobiDB-lite"/>
    </source>
</evidence>
<feature type="region of interest" description="Disordered" evidence="2">
    <location>
        <begin position="148"/>
        <end position="214"/>
    </location>
</feature>
<dbReference type="Proteomes" id="UP000095287">
    <property type="component" value="Unplaced"/>
</dbReference>
<dbReference type="SMART" id="SM01088">
    <property type="entry name" value="Col_cuticle_N"/>
    <property type="match status" value="1"/>
</dbReference>
<reference evidence="5" key="1">
    <citation type="submission" date="2016-11" db="UniProtKB">
        <authorList>
            <consortium name="WormBaseParasite"/>
        </authorList>
    </citation>
    <scope>IDENTIFICATION</scope>
</reference>
<accession>A0A1I7Z5L7</accession>
<feature type="region of interest" description="Disordered" evidence="2">
    <location>
        <begin position="99"/>
        <end position="128"/>
    </location>
</feature>
<feature type="compositionally biased region" description="Low complexity" evidence="2">
    <location>
        <begin position="158"/>
        <end position="190"/>
    </location>
</feature>
<dbReference type="InterPro" id="IPR008160">
    <property type="entry name" value="Collagen"/>
</dbReference>
<proteinExistence type="predicted"/>
<evidence type="ECO:0000313" key="4">
    <source>
        <dbReference type="Proteomes" id="UP000095287"/>
    </source>
</evidence>
<dbReference type="WBParaSite" id="L893_g22827.t1">
    <property type="protein sequence ID" value="L893_g22827.t1"/>
    <property type="gene ID" value="L893_g22827"/>
</dbReference>
<name>A0A1I7Z5L7_9BILA</name>
<dbReference type="Pfam" id="PF01391">
    <property type="entry name" value="Collagen"/>
    <property type="match status" value="1"/>
</dbReference>
<protein>
    <submittedName>
        <fullName evidence="5">Col_cuticle_N domain-containing protein</fullName>
    </submittedName>
</protein>
<dbReference type="PANTHER" id="PTHR24637">
    <property type="entry name" value="COLLAGEN"/>
    <property type="match status" value="1"/>
</dbReference>
<sequence length="214" mass="20551">MSKCLVGLASAGSGVVIFACLVMVGVLFQDINTLYDDVMDDMVEFKTIANDAWRGMMAIQGAPGASKNNAEQVAVLFGRNKRQASCACGAQANNCPAGPPGPPGAPGANGHDGTPGEAGRNGAPGVSLVLENNLPGGCIKCPAGAPGLPGPDGPAGPAGPDGRPGQPGAPGNNGQPGPAGPAGDAGAPGIPGQPGAPGQPGQDGQRGKGAPGPK</sequence>
<dbReference type="Gene3D" id="1.20.5.320">
    <property type="entry name" value="6-Phosphogluconate Dehydrogenase, domain 3"/>
    <property type="match status" value="1"/>
</dbReference>
<dbReference type="PROSITE" id="PS51257">
    <property type="entry name" value="PROKAR_LIPOPROTEIN"/>
    <property type="match status" value="1"/>
</dbReference>
<dbReference type="InterPro" id="IPR002486">
    <property type="entry name" value="Col_cuticle_N"/>
</dbReference>
<evidence type="ECO:0000313" key="5">
    <source>
        <dbReference type="WBParaSite" id="L893_g22827.t1"/>
    </source>
</evidence>
<keyword evidence="1" id="KW-0677">Repeat</keyword>
<dbReference type="PANTHER" id="PTHR24637:SF236">
    <property type="entry name" value="NEMATODE CUTICLE COLLAGEN N-TERMINAL DOMAIN-CONTAINING PROTEIN"/>
    <property type="match status" value="1"/>
</dbReference>
<dbReference type="GO" id="GO:0042302">
    <property type="term" value="F:structural constituent of cuticle"/>
    <property type="evidence" value="ECO:0007669"/>
    <property type="project" value="InterPro"/>
</dbReference>
<feature type="domain" description="Nematode cuticle collagen N-terminal" evidence="3">
    <location>
        <begin position="6"/>
        <end position="56"/>
    </location>
</feature>
<organism evidence="4 5">
    <name type="scientific">Steinernema glaseri</name>
    <dbReference type="NCBI Taxonomy" id="37863"/>
    <lineage>
        <taxon>Eukaryota</taxon>
        <taxon>Metazoa</taxon>
        <taxon>Ecdysozoa</taxon>
        <taxon>Nematoda</taxon>
        <taxon>Chromadorea</taxon>
        <taxon>Rhabditida</taxon>
        <taxon>Tylenchina</taxon>
        <taxon>Panagrolaimomorpha</taxon>
        <taxon>Strongyloidoidea</taxon>
        <taxon>Steinernematidae</taxon>
        <taxon>Steinernema</taxon>
    </lineage>
</organism>